<evidence type="ECO:0000259" key="1">
    <source>
        <dbReference type="Pfam" id="PF03644"/>
    </source>
</evidence>
<dbReference type="AlphaFoldDB" id="A0A068Y1Z3"/>
<gene>
    <name evidence="2" type="ORF">EmuJ_000434910</name>
</gene>
<dbReference type="OrthoDB" id="284473at2759"/>
<organism evidence="2 3">
    <name type="scientific">Echinococcus multilocularis</name>
    <name type="common">Fox tapeworm</name>
    <dbReference type="NCBI Taxonomy" id="6211"/>
    <lineage>
        <taxon>Eukaryota</taxon>
        <taxon>Metazoa</taxon>
        <taxon>Spiralia</taxon>
        <taxon>Lophotrochozoa</taxon>
        <taxon>Platyhelminthes</taxon>
        <taxon>Cestoda</taxon>
        <taxon>Eucestoda</taxon>
        <taxon>Cyclophyllidea</taxon>
        <taxon>Taeniidae</taxon>
        <taxon>Echinococcus</taxon>
    </lineage>
</organism>
<dbReference type="PANTHER" id="PTHR13246">
    <property type="entry name" value="ENDO BETA N-ACETYLGLUCOSAMINIDASE"/>
    <property type="match status" value="1"/>
</dbReference>
<dbReference type="InterPro" id="IPR032979">
    <property type="entry name" value="ENGase"/>
</dbReference>
<dbReference type="eggNOG" id="KOG2331">
    <property type="taxonomic scope" value="Eukaryota"/>
</dbReference>
<dbReference type="Pfam" id="PF03644">
    <property type="entry name" value="Glyco_hydro_85"/>
    <property type="match status" value="2"/>
</dbReference>
<name>A0A068Y1Z3_ECHMU</name>
<dbReference type="EMBL" id="LN902843">
    <property type="protein sequence ID" value="CDS37117.1"/>
    <property type="molecule type" value="Genomic_DNA"/>
</dbReference>
<dbReference type="Gene3D" id="3.20.20.80">
    <property type="entry name" value="Glycosidases"/>
    <property type="match status" value="2"/>
</dbReference>
<proteinExistence type="predicted"/>
<reference evidence="2" key="2">
    <citation type="submission" date="2015-11" db="EMBL/GenBank/DDBJ databases">
        <authorList>
            <person name="Zhang Y."/>
            <person name="Guo Z."/>
        </authorList>
    </citation>
    <scope>NUCLEOTIDE SEQUENCE</scope>
</reference>
<dbReference type="GO" id="GO:0005829">
    <property type="term" value="C:cytosol"/>
    <property type="evidence" value="ECO:0007669"/>
    <property type="project" value="UniProtKB-SubCell"/>
</dbReference>
<evidence type="ECO:0000313" key="3">
    <source>
        <dbReference type="Proteomes" id="UP000017246"/>
    </source>
</evidence>
<accession>A0A068Y1Z3</accession>
<dbReference type="STRING" id="6211.A0A068Y1Z3"/>
<evidence type="ECO:0000313" key="2">
    <source>
        <dbReference type="EMBL" id="CDS37117.1"/>
    </source>
</evidence>
<feature type="domain" description="Cytosolic endo-beta-N-acetylglucosaminidase TIM barrel" evidence="1">
    <location>
        <begin position="177"/>
        <end position="292"/>
    </location>
</feature>
<feature type="domain" description="Cytosolic endo-beta-N-acetylglucosaminidase TIM barrel" evidence="1">
    <location>
        <begin position="66"/>
        <end position="163"/>
    </location>
</feature>
<keyword evidence="3" id="KW-1185">Reference proteome</keyword>
<dbReference type="InterPro" id="IPR005201">
    <property type="entry name" value="TIM_ENGase"/>
</dbReference>
<sequence>MAHSFISSFEDLLKWKPSGQTCHQSLQLLSSNGVVDEFGTFKRPSRTPLVVFCHDMAGGYHEYEVTVEKIHDFPTYRFIHWNLIDVFVYFSHHFVTIPPVSWINIAHRNNVSVYGTVIIELDRKSPCPAFNAIFGINTKECCISHPSQFAQKLDTLRRHYGFEDSREKGLPESSSFFKMYDAVTKNGALDWQNALSPGNSHFFRSCFDGIFLNYSWTPELLAFTQNQAMSTDESMRIFVGVDCFGRGCPGGGGFGTKEALELIIKASELRPDRPLSVALFAPAWSFEKRRELDPLSGSEDIAGEVMSIFQLDYRFWSPLIPLISRIRASGSSSRHFYRPLSPWSGYFHSNLSLGLGLFDGHSNIFSPWSRLAEQQVLPTCRVLSNELSGTEEKGFTVKVMPDFMDYYSPGSSLRLHITPSGGVKKSLVLELFLFPNLSLSSIATLTVIMQIENGRSSVKVFADLCTISWDLVYVTEEYPVTGRQYLGFEEIKKYSFNGSLWECLSANVGAQLLPLWVRDHVTFVRRIGLEIDDPPDTFLLGGFTLSDSQLCLL</sequence>
<dbReference type="PANTHER" id="PTHR13246:SF1">
    <property type="entry name" value="CYTOSOLIC ENDO-BETA-N-ACETYLGLUCOSAMINIDASE"/>
    <property type="match status" value="1"/>
</dbReference>
<protein>
    <submittedName>
        <fullName evidence="2">Endo beta n-acetylglucosaminidase</fullName>
    </submittedName>
</protein>
<dbReference type="GO" id="GO:0033925">
    <property type="term" value="F:mannosyl-glycoprotein endo-beta-N-acetylglucosaminidase activity"/>
    <property type="evidence" value="ECO:0007669"/>
    <property type="project" value="UniProtKB-EC"/>
</dbReference>
<reference evidence="2" key="1">
    <citation type="journal article" date="2013" name="Nature">
        <title>The genomes of four tapeworm species reveal adaptations to parasitism.</title>
        <authorList>
            <person name="Tsai I.J."/>
            <person name="Zarowiecki M."/>
            <person name="Holroyd N."/>
            <person name="Garciarrubio A."/>
            <person name="Sanchez-Flores A."/>
            <person name="Brooks K.L."/>
            <person name="Tracey A."/>
            <person name="Bobes R.J."/>
            <person name="Fragoso G."/>
            <person name="Sciutto E."/>
            <person name="Aslett M."/>
            <person name="Beasley H."/>
            <person name="Bennett H.M."/>
            <person name="Cai J."/>
            <person name="Camicia F."/>
            <person name="Clark R."/>
            <person name="Cucher M."/>
            <person name="De Silva N."/>
            <person name="Day T.A."/>
            <person name="Deplazes P."/>
            <person name="Estrada K."/>
            <person name="Fernandez C."/>
            <person name="Holland P.W."/>
            <person name="Hou J."/>
            <person name="Hu S."/>
            <person name="Huckvale T."/>
            <person name="Hung S.S."/>
            <person name="Kamenetzky L."/>
            <person name="Keane J.A."/>
            <person name="Kiss F."/>
            <person name="Koziol U."/>
            <person name="Lambert O."/>
            <person name="Liu K."/>
            <person name="Luo X."/>
            <person name="Luo Y."/>
            <person name="Macchiaroli N."/>
            <person name="Nichol S."/>
            <person name="Paps J."/>
            <person name="Parkinson J."/>
            <person name="Pouchkina-Stantcheva N."/>
            <person name="Riddiford N."/>
            <person name="Rosenzvit M."/>
            <person name="Salinas G."/>
            <person name="Wasmuth J.D."/>
            <person name="Zamanian M."/>
            <person name="Zheng Y."/>
            <person name="Cai X."/>
            <person name="Soberon X."/>
            <person name="Olson P.D."/>
            <person name="Laclette J.P."/>
            <person name="Brehm K."/>
            <person name="Berriman M."/>
            <person name="Garciarrubio A."/>
            <person name="Bobes R.J."/>
            <person name="Fragoso G."/>
            <person name="Sanchez-Flores A."/>
            <person name="Estrada K."/>
            <person name="Cevallos M.A."/>
            <person name="Morett E."/>
            <person name="Gonzalez V."/>
            <person name="Portillo T."/>
            <person name="Ochoa-Leyva A."/>
            <person name="Jose M.V."/>
            <person name="Sciutto E."/>
            <person name="Landa A."/>
            <person name="Jimenez L."/>
            <person name="Valdes V."/>
            <person name="Carrero J.C."/>
            <person name="Larralde C."/>
            <person name="Morales-Montor J."/>
            <person name="Limon-Lason J."/>
            <person name="Soberon X."/>
            <person name="Laclette J.P."/>
        </authorList>
    </citation>
    <scope>NUCLEOTIDE SEQUENCE [LARGE SCALE GENOMIC DNA]</scope>
</reference>
<dbReference type="Proteomes" id="UP000017246">
    <property type="component" value="Unassembled WGS sequence"/>
</dbReference>